<dbReference type="EMBL" id="MU806175">
    <property type="protein sequence ID" value="KAJ3838579.1"/>
    <property type="molecule type" value="Genomic_DNA"/>
</dbReference>
<evidence type="ECO:0008006" key="3">
    <source>
        <dbReference type="Google" id="ProtNLM"/>
    </source>
</evidence>
<keyword evidence="2" id="KW-1185">Reference proteome</keyword>
<evidence type="ECO:0000313" key="1">
    <source>
        <dbReference type="EMBL" id="KAJ3838579.1"/>
    </source>
</evidence>
<protein>
    <recommendedName>
        <fullName evidence="3">F-box domain-containing protein</fullName>
    </recommendedName>
</protein>
<sequence length="531" mass="60897">MSFSFDEYGYLATGYPVENTSGTHQPIHTPDIADHFHTNQPLNERDAQFFSETLRYSLGREPYLQNEIRLLELTLTQRTQELSRVRDIIRDCKVVLSPARLVPRELWQQIFEYVRENEESIDVLDFDRGVWPLTHVCRLWRTMILAESSYWTTVSLPLRIRYPIYSVQVLSLFLERSGDKPLFIDFTCRDLETLPQTLFRVLIAHSHRWETCRLRVPVQLLKHLTPCAIKRAKLLWHFDANLDMVYSSSLSTSCNDIFADAPALRSVKLTGVPLTPATLGFRWSSLTVYDVAQDTPEKHLGILPLATELVECTIRCTQPWRFNMPPVQALYTATLPKLTTLKLEGTSYLLLKYIIAPNLFSLNTVLPERDDSLKVFLERSEPPLEELSIEAIPMGSNILDILQSTTQVRKLALLVSIPRQSSVFKDLLKALKYIRGGLLSTAPARYNLPRLEELVLSVYIQSSHDDNLFANELMEMVTSRWKVTGKGRQGSKQTPAQLKSFTLETNSYWLPAFDAFGVMNQEGLDTKICLH</sequence>
<dbReference type="AlphaFoldDB" id="A0AA38P927"/>
<reference evidence="1" key="1">
    <citation type="submission" date="2022-08" db="EMBL/GenBank/DDBJ databases">
        <authorList>
            <consortium name="DOE Joint Genome Institute"/>
            <person name="Min B."/>
            <person name="Riley R."/>
            <person name="Sierra-Patev S."/>
            <person name="Naranjo-Ortiz M."/>
            <person name="Looney B."/>
            <person name="Konkel Z."/>
            <person name="Slot J.C."/>
            <person name="Sakamoto Y."/>
            <person name="Steenwyk J.L."/>
            <person name="Rokas A."/>
            <person name="Carro J."/>
            <person name="Camarero S."/>
            <person name="Ferreira P."/>
            <person name="Molpeceres G."/>
            <person name="Ruiz-Duenas F.J."/>
            <person name="Serrano A."/>
            <person name="Henrissat B."/>
            <person name="Drula E."/>
            <person name="Hughes K.W."/>
            <person name="Mata J.L."/>
            <person name="Ishikawa N.K."/>
            <person name="Vargas-Isla R."/>
            <person name="Ushijima S."/>
            <person name="Smith C.A."/>
            <person name="Ahrendt S."/>
            <person name="Andreopoulos W."/>
            <person name="He G."/>
            <person name="Labutti K."/>
            <person name="Lipzen A."/>
            <person name="Ng V."/>
            <person name="Sandor L."/>
            <person name="Barry K."/>
            <person name="Martinez A.T."/>
            <person name="Xiao Y."/>
            <person name="Gibbons J.G."/>
            <person name="Terashima K."/>
            <person name="Hibbett D.S."/>
            <person name="Grigoriev I.V."/>
        </authorList>
    </citation>
    <scope>NUCLEOTIDE SEQUENCE</scope>
    <source>
        <strain evidence="1">TFB9207</strain>
    </source>
</reference>
<gene>
    <name evidence="1" type="ORF">F5878DRAFT_164745</name>
</gene>
<name>A0AA38P927_9AGAR</name>
<dbReference type="Proteomes" id="UP001163846">
    <property type="component" value="Unassembled WGS sequence"/>
</dbReference>
<comment type="caution">
    <text evidence="1">The sequence shown here is derived from an EMBL/GenBank/DDBJ whole genome shotgun (WGS) entry which is preliminary data.</text>
</comment>
<proteinExistence type="predicted"/>
<accession>A0AA38P927</accession>
<evidence type="ECO:0000313" key="2">
    <source>
        <dbReference type="Proteomes" id="UP001163846"/>
    </source>
</evidence>
<organism evidence="1 2">
    <name type="scientific">Lentinula raphanica</name>
    <dbReference type="NCBI Taxonomy" id="153919"/>
    <lineage>
        <taxon>Eukaryota</taxon>
        <taxon>Fungi</taxon>
        <taxon>Dikarya</taxon>
        <taxon>Basidiomycota</taxon>
        <taxon>Agaricomycotina</taxon>
        <taxon>Agaricomycetes</taxon>
        <taxon>Agaricomycetidae</taxon>
        <taxon>Agaricales</taxon>
        <taxon>Marasmiineae</taxon>
        <taxon>Omphalotaceae</taxon>
        <taxon>Lentinula</taxon>
    </lineage>
</organism>